<proteinExistence type="predicted"/>
<dbReference type="InterPro" id="IPR006860">
    <property type="entry name" value="FecR"/>
</dbReference>
<dbReference type="InterPro" id="IPR032623">
    <property type="entry name" value="FecR_N"/>
</dbReference>
<dbReference type="InterPro" id="IPR012373">
    <property type="entry name" value="Ferrdict_sens_TM"/>
</dbReference>
<keyword evidence="4" id="KW-1185">Reference proteome</keyword>
<evidence type="ECO:0000313" key="4">
    <source>
        <dbReference type="Proteomes" id="UP000076574"/>
    </source>
</evidence>
<dbReference type="EMBL" id="LVYV01000006">
    <property type="protein sequence ID" value="KZD24062.1"/>
    <property type="molecule type" value="Genomic_DNA"/>
</dbReference>
<evidence type="ECO:0000313" key="3">
    <source>
        <dbReference type="EMBL" id="KZD24062.1"/>
    </source>
</evidence>
<dbReference type="PANTHER" id="PTHR30273:SF2">
    <property type="entry name" value="PROTEIN FECR"/>
    <property type="match status" value="1"/>
</dbReference>
<dbReference type="PIRSF" id="PIRSF018266">
    <property type="entry name" value="FecR"/>
    <property type="match status" value="1"/>
</dbReference>
<dbReference type="Pfam" id="PF16220">
    <property type="entry name" value="DUF4880"/>
    <property type="match status" value="1"/>
</dbReference>
<dbReference type="GO" id="GO:0016989">
    <property type="term" value="F:sigma factor antagonist activity"/>
    <property type="evidence" value="ECO:0007669"/>
    <property type="project" value="TreeGrafter"/>
</dbReference>
<accession>A0A161SS35</accession>
<feature type="domain" description="FecR N-terminal" evidence="2">
    <location>
        <begin position="19"/>
        <end position="61"/>
    </location>
</feature>
<dbReference type="PANTHER" id="PTHR30273">
    <property type="entry name" value="PERIPLASMIC SIGNAL SENSOR AND SIGMA FACTOR ACTIVATOR FECR-RELATED"/>
    <property type="match status" value="1"/>
</dbReference>
<dbReference type="STRING" id="943830.A4A58_24750"/>
<comment type="caution">
    <text evidence="3">The sequence shown here is derived from an EMBL/GenBank/DDBJ whole genome shotgun (WGS) entry which is preliminary data.</text>
</comment>
<dbReference type="AlphaFoldDB" id="A0A161SS35"/>
<evidence type="ECO:0000259" key="2">
    <source>
        <dbReference type="Pfam" id="PF16220"/>
    </source>
</evidence>
<protein>
    <recommendedName>
        <fullName evidence="5">DUF4880 domain-containing protein</fullName>
    </recommendedName>
</protein>
<dbReference type="Proteomes" id="UP000076574">
    <property type="component" value="Unassembled WGS sequence"/>
</dbReference>
<evidence type="ECO:0008006" key="5">
    <source>
        <dbReference type="Google" id="ProtNLM"/>
    </source>
</evidence>
<gene>
    <name evidence="3" type="ORF">A4A58_24750</name>
</gene>
<dbReference type="Pfam" id="PF04773">
    <property type="entry name" value="FecR"/>
    <property type="match status" value="1"/>
</dbReference>
<feature type="domain" description="FecR protein" evidence="1">
    <location>
        <begin position="132"/>
        <end position="222"/>
    </location>
</feature>
<name>A0A161SS35_9BRAD</name>
<dbReference type="Gene3D" id="2.60.120.1440">
    <property type="match status" value="1"/>
</dbReference>
<evidence type="ECO:0000259" key="1">
    <source>
        <dbReference type="Pfam" id="PF04773"/>
    </source>
</evidence>
<sequence length="335" mass="36299">MKIASVADDRPVDLDPVRQEAYDWIVRFMAGHMTPADVAVMKAWYRQSPEHRSAYAEARRVWQSLGPIASESRRGPHNRQVIPMARAAPRRSPAMPSRRLFLGGALAAASVACVAIRPPLDLWPSYTELMADYRTGAGERRQVQLSNHVALDLNTKTSIAVRTQSPMATEIEMLSGEAAISTAASESPLTVVAANGRVITTNAEFNLRCDGGQASISCLKGQLNVARDGQSMALTDGQQVTYGSQGMGAVAAIDPASITAWQQGVLTFDATPVHQVISELNRYRPGRIVLMNGDIGRRLLNARIKIAETDKIIVQIVQIFGAKARELPGGVVFLT</sequence>
<organism evidence="3 4">
    <name type="scientific">Tardiphaga robiniae</name>
    <dbReference type="NCBI Taxonomy" id="943830"/>
    <lineage>
        <taxon>Bacteria</taxon>
        <taxon>Pseudomonadati</taxon>
        <taxon>Pseudomonadota</taxon>
        <taxon>Alphaproteobacteria</taxon>
        <taxon>Hyphomicrobiales</taxon>
        <taxon>Nitrobacteraceae</taxon>
        <taxon>Tardiphaga</taxon>
    </lineage>
</organism>
<reference evidence="3 4" key="1">
    <citation type="submission" date="2016-03" db="EMBL/GenBank/DDBJ databases">
        <title>Microsymbionts genomes from the relict species Vavilovia formosa (Stev.) Fed.</title>
        <authorList>
            <person name="Kopat V."/>
            <person name="Chirak E."/>
            <person name="Kimeklis A."/>
            <person name="Andronov E."/>
        </authorList>
    </citation>
    <scope>NUCLEOTIDE SEQUENCE [LARGE SCALE GENOMIC DNA]</scope>
    <source>
        <strain evidence="3 4">Vaf07</strain>
    </source>
</reference>